<accession>A0A0C1ZTA2</accession>
<comment type="caution">
    <text evidence="1">The sequence shown here is derived from an EMBL/GenBank/DDBJ whole genome shotgun (WGS) entry which is preliminary data.</text>
</comment>
<evidence type="ECO:0000313" key="2">
    <source>
        <dbReference type="Proteomes" id="UP000031599"/>
    </source>
</evidence>
<dbReference type="Proteomes" id="UP000031599">
    <property type="component" value="Unassembled WGS sequence"/>
</dbReference>
<reference evidence="1 2" key="1">
    <citation type="submission" date="2014-12" db="EMBL/GenBank/DDBJ databases">
        <title>Genome assembly of Enhygromyxa salina DSM 15201.</title>
        <authorList>
            <person name="Sharma G."/>
            <person name="Subramanian S."/>
        </authorList>
    </citation>
    <scope>NUCLEOTIDE SEQUENCE [LARGE SCALE GENOMIC DNA]</scope>
    <source>
        <strain evidence="1 2">DSM 15201</strain>
    </source>
</reference>
<evidence type="ECO:0000313" key="1">
    <source>
        <dbReference type="EMBL" id="KIG14253.1"/>
    </source>
</evidence>
<dbReference type="EMBL" id="JMCC02000076">
    <property type="protein sequence ID" value="KIG14253.1"/>
    <property type="molecule type" value="Genomic_DNA"/>
</dbReference>
<name>A0A0C1ZTA2_9BACT</name>
<gene>
    <name evidence="1" type="ORF">DB30_07002</name>
</gene>
<proteinExistence type="predicted"/>
<organism evidence="1 2">
    <name type="scientific">Enhygromyxa salina</name>
    <dbReference type="NCBI Taxonomy" id="215803"/>
    <lineage>
        <taxon>Bacteria</taxon>
        <taxon>Pseudomonadati</taxon>
        <taxon>Myxococcota</taxon>
        <taxon>Polyangia</taxon>
        <taxon>Nannocystales</taxon>
        <taxon>Nannocystaceae</taxon>
        <taxon>Enhygromyxa</taxon>
    </lineage>
</organism>
<sequence length="97" mass="10104">MVEFGSKTRVSIAGGIEITIQAGAVLAHASLAAQMSVATREQLDLLISRALTGDEAALREVEVLLPIARGQVRTHLAATPNAVGAAALRLILVGYEE</sequence>
<protein>
    <submittedName>
        <fullName evidence="1">Uncharacterized protein</fullName>
    </submittedName>
</protein>
<dbReference type="AlphaFoldDB" id="A0A0C1ZTA2"/>